<dbReference type="OrthoDB" id="5870516at2759"/>
<evidence type="ECO:0000313" key="3">
    <source>
        <dbReference type="Proteomes" id="UP000024635"/>
    </source>
</evidence>
<dbReference type="AlphaFoldDB" id="A0A016WU26"/>
<dbReference type="STRING" id="53326.A0A016WU26"/>
<accession>A0A016WU26</accession>
<feature type="region of interest" description="Disordered" evidence="1">
    <location>
        <begin position="264"/>
        <end position="296"/>
    </location>
</feature>
<proteinExistence type="predicted"/>
<feature type="compositionally biased region" description="Basic and acidic residues" evidence="1">
    <location>
        <begin position="264"/>
        <end position="274"/>
    </location>
</feature>
<gene>
    <name evidence="2" type="primary">Acey_s0519.g2835</name>
    <name evidence="2" type="ORF">Y032_0519g2835</name>
</gene>
<sequence length="296" mass="33690">MKKDSKTKDKKIRLEGYKNPTSSRNKHSNPFPCPDTLTGDQDEPSRRSRSRSRPSTSIHEDRKKRKKRETNVIDNKDCGTTAATGAVTTQPDNSAQEVYRGRAPGPFVPGTSWRAWWKLFTNFLTLRKVVDEKERRLVFLQEVGNSNHELLESLLQGQELEVTDLADLCNAMEKHFQPKKLILAERFGLMSKSQKPGQSLHEFYAELQKAANGCQFEQIKNHRDAIVTMVSIGGLQSLETRKRLLEKEDLTSKEALEQTEALERVGKNAPHLKEGPQLLGVAEVRMKRRESSRGRP</sequence>
<dbReference type="PANTHER" id="PTHR33198:SF19">
    <property type="entry name" value="CCHC-TYPE DOMAIN-CONTAINING PROTEIN"/>
    <property type="match status" value="1"/>
</dbReference>
<evidence type="ECO:0000256" key="1">
    <source>
        <dbReference type="SAM" id="MobiDB-lite"/>
    </source>
</evidence>
<organism evidence="2 3">
    <name type="scientific">Ancylostoma ceylanicum</name>
    <dbReference type="NCBI Taxonomy" id="53326"/>
    <lineage>
        <taxon>Eukaryota</taxon>
        <taxon>Metazoa</taxon>
        <taxon>Ecdysozoa</taxon>
        <taxon>Nematoda</taxon>
        <taxon>Chromadorea</taxon>
        <taxon>Rhabditida</taxon>
        <taxon>Rhabditina</taxon>
        <taxon>Rhabditomorpha</taxon>
        <taxon>Strongyloidea</taxon>
        <taxon>Ancylostomatidae</taxon>
        <taxon>Ancylostomatinae</taxon>
        <taxon>Ancylostoma</taxon>
    </lineage>
</organism>
<reference evidence="3" key="1">
    <citation type="journal article" date="2015" name="Nat. Genet.">
        <title>The genome and transcriptome of the zoonotic hookworm Ancylostoma ceylanicum identify infection-specific gene families.</title>
        <authorList>
            <person name="Schwarz E.M."/>
            <person name="Hu Y."/>
            <person name="Antoshechkin I."/>
            <person name="Miller M.M."/>
            <person name="Sternberg P.W."/>
            <person name="Aroian R.V."/>
        </authorList>
    </citation>
    <scope>NUCLEOTIDE SEQUENCE</scope>
    <source>
        <strain evidence="3">HY135</strain>
    </source>
</reference>
<feature type="compositionally biased region" description="Basic and acidic residues" evidence="1">
    <location>
        <begin position="1"/>
        <end position="16"/>
    </location>
</feature>
<feature type="region of interest" description="Disordered" evidence="1">
    <location>
        <begin position="1"/>
        <end position="97"/>
    </location>
</feature>
<name>A0A016WU26_9BILA</name>
<protein>
    <recommendedName>
        <fullName evidence="4">Retrotransposon gag domain-containing protein</fullName>
    </recommendedName>
</protein>
<dbReference type="Proteomes" id="UP000024635">
    <property type="component" value="Unassembled WGS sequence"/>
</dbReference>
<keyword evidence="3" id="KW-1185">Reference proteome</keyword>
<comment type="caution">
    <text evidence="2">The sequence shown here is derived from an EMBL/GenBank/DDBJ whole genome shotgun (WGS) entry which is preliminary data.</text>
</comment>
<dbReference type="PANTHER" id="PTHR33198">
    <property type="entry name" value="ANK_REP_REGION DOMAIN-CONTAINING PROTEIN-RELATED"/>
    <property type="match status" value="1"/>
</dbReference>
<feature type="compositionally biased region" description="Low complexity" evidence="1">
    <location>
        <begin position="79"/>
        <end position="89"/>
    </location>
</feature>
<dbReference type="EMBL" id="JARK01000119">
    <property type="protein sequence ID" value="EYC42767.1"/>
    <property type="molecule type" value="Genomic_DNA"/>
</dbReference>
<evidence type="ECO:0008006" key="4">
    <source>
        <dbReference type="Google" id="ProtNLM"/>
    </source>
</evidence>
<evidence type="ECO:0000313" key="2">
    <source>
        <dbReference type="EMBL" id="EYC42767.1"/>
    </source>
</evidence>